<evidence type="ECO:0000313" key="1">
    <source>
        <dbReference type="EMBL" id="DAF54824.1"/>
    </source>
</evidence>
<reference evidence="1" key="1">
    <citation type="journal article" date="2021" name="Proc. Natl. Acad. Sci. U.S.A.">
        <title>A Catalog of Tens of Thousands of Viruses from Human Metagenomes Reveals Hidden Associations with Chronic Diseases.</title>
        <authorList>
            <person name="Tisza M.J."/>
            <person name="Buck C.B."/>
        </authorList>
    </citation>
    <scope>NUCLEOTIDE SEQUENCE</scope>
    <source>
        <strain evidence="1">CtqPo10</strain>
    </source>
</reference>
<accession>A0A8S5SV45</accession>
<proteinExistence type="predicted"/>
<protein>
    <submittedName>
        <fullName evidence="1">Uncharacterized protein</fullName>
    </submittedName>
</protein>
<organism evidence="1">
    <name type="scientific">Siphoviridae sp. ctqPo10</name>
    <dbReference type="NCBI Taxonomy" id="2827948"/>
    <lineage>
        <taxon>Viruses</taxon>
        <taxon>Duplodnaviria</taxon>
        <taxon>Heunggongvirae</taxon>
        <taxon>Uroviricota</taxon>
        <taxon>Caudoviricetes</taxon>
    </lineage>
</organism>
<name>A0A8S5SV45_9CAUD</name>
<sequence>MNDKKYYIDLIEKICFKYNLSGSLIEKTYIEGINNNDLTCCYIDGRIKKSKKLRSELTSVLNDFLKEYPDAIKPLYS</sequence>
<dbReference type="EMBL" id="BK032682">
    <property type="protein sequence ID" value="DAF54824.1"/>
    <property type="molecule type" value="Genomic_DNA"/>
</dbReference>